<evidence type="ECO:0000313" key="2">
    <source>
        <dbReference type="Proteomes" id="UP000195402"/>
    </source>
</evidence>
<reference evidence="1 2" key="1">
    <citation type="journal article" date="2017" name="Mol. Plant">
        <title>The Genome of Medicinal Plant Macleaya cordata Provides New Insights into Benzylisoquinoline Alkaloids Metabolism.</title>
        <authorList>
            <person name="Liu X."/>
            <person name="Liu Y."/>
            <person name="Huang P."/>
            <person name="Ma Y."/>
            <person name="Qing Z."/>
            <person name="Tang Q."/>
            <person name="Cao H."/>
            <person name="Cheng P."/>
            <person name="Zheng Y."/>
            <person name="Yuan Z."/>
            <person name="Zhou Y."/>
            <person name="Liu J."/>
            <person name="Tang Z."/>
            <person name="Zhuo Y."/>
            <person name="Zhang Y."/>
            <person name="Yu L."/>
            <person name="Huang J."/>
            <person name="Yang P."/>
            <person name="Peng Q."/>
            <person name="Zhang J."/>
            <person name="Jiang W."/>
            <person name="Zhang Z."/>
            <person name="Lin K."/>
            <person name="Ro D.K."/>
            <person name="Chen X."/>
            <person name="Xiong X."/>
            <person name="Shang Y."/>
            <person name="Huang S."/>
            <person name="Zeng J."/>
        </authorList>
    </citation>
    <scope>NUCLEOTIDE SEQUENCE [LARGE SCALE GENOMIC DNA]</scope>
    <source>
        <strain evidence="2">cv. BLH2017</strain>
        <tissue evidence="1">Root</tissue>
    </source>
</reference>
<evidence type="ECO:0000313" key="1">
    <source>
        <dbReference type="EMBL" id="OVA20765.1"/>
    </source>
</evidence>
<dbReference type="AlphaFoldDB" id="A0A200RDG5"/>
<organism evidence="1 2">
    <name type="scientific">Macleaya cordata</name>
    <name type="common">Five-seeded plume-poppy</name>
    <name type="synonym">Bocconia cordata</name>
    <dbReference type="NCBI Taxonomy" id="56857"/>
    <lineage>
        <taxon>Eukaryota</taxon>
        <taxon>Viridiplantae</taxon>
        <taxon>Streptophyta</taxon>
        <taxon>Embryophyta</taxon>
        <taxon>Tracheophyta</taxon>
        <taxon>Spermatophyta</taxon>
        <taxon>Magnoliopsida</taxon>
        <taxon>Ranunculales</taxon>
        <taxon>Papaveraceae</taxon>
        <taxon>Papaveroideae</taxon>
        <taxon>Macleaya</taxon>
    </lineage>
</organism>
<dbReference type="InParanoid" id="A0A200RDG5"/>
<accession>A0A200RDG5</accession>
<comment type="caution">
    <text evidence="1">The sequence shown here is derived from an EMBL/GenBank/DDBJ whole genome shotgun (WGS) entry which is preliminary data.</text>
</comment>
<dbReference type="PROSITE" id="PS51257">
    <property type="entry name" value="PROKAR_LIPOPROTEIN"/>
    <property type="match status" value="1"/>
</dbReference>
<dbReference type="Proteomes" id="UP000195402">
    <property type="component" value="Unassembled WGS sequence"/>
</dbReference>
<sequence>MAFTGRFLRPIRASLSALSSPSSSSSSSCTRNLFNGNYEQLRTWVKVLEPVLQGHVSRFQKEIERGKHIWHFSCNWITEPLAPSHICYRWSERASTGLVGCFRPPGRRPIHLPGFCKEILAACIASYDCGDELGPSFYSCA</sequence>
<keyword evidence="2" id="KW-1185">Reference proteome</keyword>
<dbReference type="EMBL" id="MVGT01000057">
    <property type="protein sequence ID" value="OVA20765.1"/>
    <property type="molecule type" value="Genomic_DNA"/>
</dbReference>
<proteinExistence type="predicted"/>
<name>A0A200RDG5_MACCD</name>
<gene>
    <name evidence="1" type="ORF">BVC80_887g50</name>
</gene>
<protein>
    <submittedName>
        <fullName evidence="1">Uncharacterized protein</fullName>
    </submittedName>
</protein>